<dbReference type="KEGG" id="hch:HCH_02750"/>
<proteinExistence type="predicted"/>
<dbReference type="AlphaFoldDB" id="Q2SII9"/>
<name>Q2SII9_HAHCH</name>
<dbReference type="eggNOG" id="ENOG5033M3F">
    <property type="taxonomic scope" value="Bacteria"/>
</dbReference>
<dbReference type="Proteomes" id="UP000000238">
    <property type="component" value="Chromosome"/>
</dbReference>
<reference evidence="1 2" key="1">
    <citation type="journal article" date="2005" name="Nucleic Acids Res.">
        <title>Genomic blueprint of Hahella chejuensis, a marine microbe producing an algicidal agent.</title>
        <authorList>
            <person name="Jeong H."/>
            <person name="Yim J.H."/>
            <person name="Lee C."/>
            <person name="Choi S.-H."/>
            <person name="Park Y.K."/>
            <person name="Yoon S.H."/>
            <person name="Hur C.-G."/>
            <person name="Kang H.-Y."/>
            <person name="Kim D."/>
            <person name="Lee H.H."/>
            <person name="Park K.H."/>
            <person name="Park S.-H."/>
            <person name="Park H.-S."/>
            <person name="Lee H.K."/>
            <person name="Oh T.K."/>
            <person name="Kim J.F."/>
        </authorList>
    </citation>
    <scope>NUCLEOTIDE SEQUENCE [LARGE SCALE GENOMIC DNA]</scope>
    <source>
        <strain evidence="1 2">KCTC 2396</strain>
    </source>
</reference>
<keyword evidence="2" id="KW-1185">Reference proteome</keyword>
<sequence>MGHFDLMDYALKRYYHPGAVITEEEASRHPSLRRTTGLYRWKKKIVRNVWLISGLFMLANPSLPVIVATAIFTAFISFSILDESI</sequence>
<dbReference type="EMBL" id="CP000155">
    <property type="protein sequence ID" value="ABC29535.1"/>
    <property type="molecule type" value="Genomic_DNA"/>
</dbReference>
<accession>Q2SII9</accession>
<dbReference type="HOGENOM" id="CLU_2508095_0_0_6"/>
<evidence type="ECO:0000313" key="2">
    <source>
        <dbReference type="Proteomes" id="UP000000238"/>
    </source>
</evidence>
<gene>
    <name evidence="1" type="ordered locus">HCH_02750</name>
</gene>
<dbReference type="STRING" id="349521.HCH_02750"/>
<protein>
    <submittedName>
        <fullName evidence="1">Uncharacterized protein</fullName>
    </submittedName>
</protein>
<organism evidence="1 2">
    <name type="scientific">Hahella chejuensis (strain KCTC 2396)</name>
    <dbReference type="NCBI Taxonomy" id="349521"/>
    <lineage>
        <taxon>Bacteria</taxon>
        <taxon>Pseudomonadati</taxon>
        <taxon>Pseudomonadota</taxon>
        <taxon>Gammaproteobacteria</taxon>
        <taxon>Oceanospirillales</taxon>
        <taxon>Hahellaceae</taxon>
        <taxon>Hahella</taxon>
    </lineage>
</organism>
<evidence type="ECO:0000313" key="1">
    <source>
        <dbReference type="EMBL" id="ABC29535.1"/>
    </source>
</evidence>